<evidence type="ECO:0000313" key="3">
    <source>
        <dbReference type="Proteomes" id="UP000276133"/>
    </source>
</evidence>
<keyword evidence="1" id="KW-0472">Membrane</keyword>
<keyword evidence="1" id="KW-1133">Transmembrane helix</keyword>
<keyword evidence="1" id="KW-0812">Transmembrane</keyword>
<sequence length="62" mass="7476">MSNENDQFAHLQNTSQPELFKKFYNERTILMFSLKAQNNSFFKLNVWVVSCCIFCWIRLSYT</sequence>
<dbReference type="EMBL" id="REGN01000059">
    <property type="protein sequence ID" value="RNA44792.1"/>
    <property type="molecule type" value="Genomic_DNA"/>
</dbReference>
<gene>
    <name evidence="2" type="ORF">BpHYR1_005872</name>
</gene>
<reference evidence="2 3" key="1">
    <citation type="journal article" date="2018" name="Sci. Rep.">
        <title>Genomic signatures of local adaptation to the degree of environmental predictability in rotifers.</title>
        <authorList>
            <person name="Franch-Gras L."/>
            <person name="Hahn C."/>
            <person name="Garcia-Roger E.M."/>
            <person name="Carmona M.J."/>
            <person name="Serra M."/>
            <person name="Gomez A."/>
        </authorList>
    </citation>
    <scope>NUCLEOTIDE SEQUENCE [LARGE SCALE GENOMIC DNA]</scope>
    <source>
        <strain evidence="2">HYR1</strain>
    </source>
</reference>
<accession>A0A3M7T9P2</accession>
<dbReference type="AlphaFoldDB" id="A0A3M7T9P2"/>
<name>A0A3M7T9P2_BRAPC</name>
<organism evidence="2 3">
    <name type="scientific">Brachionus plicatilis</name>
    <name type="common">Marine rotifer</name>
    <name type="synonym">Brachionus muelleri</name>
    <dbReference type="NCBI Taxonomy" id="10195"/>
    <lineage>
        <taxon>Eukaryota</taxon>
        <taxon>Metazoa</taxon>
        <taxon>Spiralia</taxon>
        <taxon>Gnathifera</taxon>
        <taxon>Rotifera</taxon>
        <taxon>Eurotatoria</taxon>
        <taxon>Monogononta</taxon>
        <taxon>Pseudotrocha</taxon>
        <taxon>Ploima</taxon>
        <taxon>Brachionidae</taxon>
        <taxon>Brachionus</taxon>
    </lineage>
</organism>
<comment type="caution">
    <text evidence="2">The sequence shown here is derived from an EMBL/GenBank/DDBJ whole genome shotgun (WGS) entry which is preliminary data.</text>
</comment>
<dbReference type="Proteomes" id="UP000276133">
    <property type="component" value="Unassembled WGS sequence"/>
</dbReference>
<feature type="transmembrane region" description="Helical" evidence="1">
    <location>
        <begin position="41"/>
        <end position="59"/>
    </location>
</feature>
<proteinExistence type="predicted"/>
<keyword evidence="3" id="KW-1185">Reference proteome</keyword>
<evidence type="ECO:0000313" key="2">
    <source>
        <dbReference type="EMBL" id="RNA44792.1"/>
    </source>
</evidence>
<protein>
    <submittedName>
        <fullName evidence="2">Uncharacterized protein</fullName>
    </submittedName>
</protein>
<evidence type="ECO:0000256" key="1">
    <source>
        <dbReference type="SAM" id="Phobius"/>
    </source>
</evidence>